<dbReference type="Proteomes" id="UP001589814">
    <property type="component" value="Unassembled WGS sequence"/>
</dbReference>
<dbReference type="EMBL" id="JBHLVX010000021">
    <property type="protein sequence ID" value="MFC0267545.1"/>
    <property type="molecule type" value="Genomic_DNA"/>
</dbReference>
<dbReference type="PANTHER" id="PTHR48073:SF2">
    <property type="entry name" value="O-SUCCINYLBENZOATE SYNTHASE"/>
    <property type="match status" value="1"/>
</dbReference>
<dbReference type="RefSeq" id="WP_019952916.1">
    <property type="nucleotide sequence ID" value="NZ_JBHLVX010000021.1"/>
</dbReference>
<dbReference type="PANTHER" id="PTHR48073">
    <property type="entry name" value="O-SUCCINYLBENZOATE SYNTHASE-RELATED"/>
    <property type="match status" value="1"/>
</dbReference>
<accession>A0ABV6G1L0</accession>
<dbReference type="InterPro" id="IPR029017">
    <property type="entry name" value="Enolase-like_N"/>
</dbReference>
<dbReference type="SMART" id="SM00922">
    <property type="entry name" value="MR_MLE"/>
    <property type="match status" value="1"/>
</dbReference>
<dbReference type="SFLD" id="SFLDS00001">
    <property type="entry name" value="Enolase"/>
    <property type="match status" value="1"/>
</dbReference>
<dbReference type="Gene3D" id="3.30.390.10">
    <property type="entry name" value="Enolase-like, N-terminal domain"/>
    <property type="match status" value="1"/>
</dbReference>
<dbReference type="Pfam" id="PF13378">
    <property type="entry name" value="MR_MLE_C"/>
    <property type="match status" value="1"/>
</dbReference>
<evidence type="ECO:0000259" key="2">
    <source>
        <dbReference type="SMART" id="SM00922"/>
    </source>
</evidence>
<dbReference type="InterPro" id="IPR029065">
    <property type="entry name" value="Enolase_C-like"/>
</dbReference>
<dbReference type="InterPro" id="IPR036849">
    <property type="entry name" value="Enolase-like_C_sf"/>
</dbReference>
<feature type="domain" description="Mandelate racemase/muconate lactonizing enzyme C-terminal" evidence="2">
    <location>
        <begin position="150"/>
        <end position="247"/>
    </location>
</feature>
<evidence type="ECO:0000256" key="1">
    <source>
        <dbReference type="ARBA" id="ARBA00022723"/>
    </source>
</evidence>
<protein>
    <submittedName>
        <fullName evidence="3">Mandelate racemase/muconate lactonizing enzyme family protein</fullName>
    </submittedName>
</protein>
<evidence type="ECO:0000313" key="4">
    <source>
        <dbReference type="Proteomes" id="UP001589814"/>
    </source>
</evidence>
<dbReference type="InterPro" id="IPR013342">
    <property type="entry name" value="Mandelate_racemase_C"/>
</dbReference>
<keyword evidence="4" id="KW-1185">Reference proteome</keyword>
<keyword evidence="1" id="KW-0479">Metal-binding</keyword>
<evidence type="ECO:0000313" key="3">
    <source>
        <dbReference type="EMBL" id="MFC0267545.1"/>
    </source>
</evidence>
<proteinExistence type="predicted"/>
<sequence length="378" mass="41198">MIDARYYRAMLVYGNGVKLHTAVSGAIDGLSERYLRIQCGSSVGIGAIRANIAYLSGVSEAELDAQIVSACRWLGSFDASEPARRALDIDFPFSNPVKALVELALLDLEARRAGLSLGRYLRQSHVLDSLLPMAEAPILASNQTLFHGMPDAVVAQARGYAERGFGELKLRVGFGDIDSDLALLARVREAVGADIDLAIDVNGRWSLEQTLSALPRLHEVDLAYLEQPLTKGEWTRLARLCEHTELPILLDEGLSSDDDMQRLSQLPRQVGAHLKLVKVGGFGALSELYSQLHFENRPRMIGQMNEGGLATSFTVHAAWALGETRGELYGADGIADDPFPLVDYANGFASVEDRSTDTVFRRLDALAIDSSILNEVSQ</sequence>
<comment type="caution">
    <text evidence="3">The sequence shown here is derived from an EMBL/GenBank/DDBJ whole genome shotgun (WGS) entry which is preliminary data.</text>
</comment>
<gene>
    <name evidence="3" type="ORF">ACFFHW_05960</name>
</gene>
<dbReference type="SUPFAM" id="SSF51604">
    <property type="entry name" value="Enolase C-terminal domain-like"/>
    <property type="match status" value="1"/>
</dbReference>
<reference evidence="3 4" key="1">
    <citation type="submission" date="2024-09" db="EMBL/GenBank/DDBJ databases">
        <authorList>
            <person name="Sun Q."/>
            <person name="Mori K."/>
        </authorList>
    </citation>
    <scope>NUCLEOTIDE SEQUENCE [LARGE SCALE GENOMIC DNA]</scope>
    <source>
        <strain evidence="3 4">CCM 7415</strain>
    </source>
</reference>
<dbReference type="SUPFAM" id="SSF54826">
    <property type="entry name" value="Enolase N-terminal domain-like"/>
    <property type="match status" value="1"/>
</dbReference>
<organism evidence="3 4">
    <name type="scientific">Kushneria aurantia</name>
    <dbReference type="NCBI Taxonomy" id="504092"/>
    <lineage>
        <taxon>Bacteria</taxon>
        <taxon>Pseudomonadati</taxon>
        <taxon>Pseudomonadota</taxon>
        <taxon>Gammaproteobacteria</taxon>
        <taxon>Oceanospirillales</taxon>
        <taxon>Halomonadaceae</taxon>
        <taxon>Kushneria</taxon>
    </lineage>
</organism>
<name>A0ABV6G1L0_9GAMM</name>
<dbReference type="Gene3D" id="3.20.20.120">
    <property type="entry name" value="Enolase-like C-terminal domain"/>
    <property type="match status" value="1"/>
</dbReference>